<dbReference type="EMBL" id="CAACVJ010000695">
    <property type="protein sequence ID" value="VEP18699.1"/>
    <property type="molecule type" value="Genomic_DNA"/>
</dbReference>
<sequence>MAEKLVKDNPVVGVKAPREKREVGSTIKYLSQEELQQVFDSVAPTYKIRGDKTKIATISANSKI</sequence>
<dbReference type="Proteomes" id="UP000320055">
    <property type="component" value="Unassembled WGS sequence"/>
</dbReference>
<protein>
    <submittedName>
        <fullName evidence="1">Uncharacterized protein</fullName>
    </submittedName>
</protein>
<evidence type="ECO:0000313" key="1">
    <source>
        <dbReference type="EMBL" id="VEP18699.1"/>
    </source>
</evidence>
<name>A0A563W4S1_9CYAN</name>
<gene>
    <name evidence="1" type="ORF">H1P_870002</name>
</gene>
<proteinExistence type="predicted"/>
<evidence type="ECO:0000313" key="2">
    <source>
        <dbReference type="Proteomes" id="UP000320055"/>
    </source>
</evidence>
<keyword evidence="2" id="KW-1185">Reference proteome</keyword>
<organism evidence="1 2">
    <name type="scientific">Hyella patelloides LEGE 07179</name>
    <dbReference type="NCBI Taxonomy" id="945734"/>
    <lineage>
        <taxon>Bacteria</taxon>
        <taxon>Bacillati</taxon>
        <taxon>Cyanobacteriota</taxon>
        <taxon>Cyanophyceae</taxon>
        <taxon>Pleurocapsales</taxon>
        <taxon>Hyellaceae</taxon>
        <taxon>Hyella</taxon>
    </lineage>
</organism>
<dbReference type="RefSeq" id="WP_144868154.1">
    <property type="nucleotide sequence ID" value="NZ_LR213845.1"/>
</dbReference>
<dbReference type="AlphaFoldDB" id="A0A563W4S1"/>
<accession>A0A563W4S1</accession>
<reference evidence="1 2" key="1">
    <citation type="submission" date="2019-01" db="EMBL/GenBank/DDBJ databases">
        <authorList>
            <person name="Brito A."/>
        </authorList>
    </citation>
    <scope>NUCLEOTIDE SEQUENCE [LARGE SCALE GENOMIC DNA]</scope>
    <source>
        <strain evidence="1">1</strain>
    </source>
</reference>